<keyword evidence="1" id="KW-1133">Transmembrane helix</keyword>
<proteinExistence type="predicted"/>
<keyword evidence="3" id="KW-1185">Reference proteome</keyword>
<keyword evidence="1" id="KW-0472">Membrane</keyword>
<dbReference type="Pfam" id="PF19578">
    <property type="entry name" value="DUF6090"/>
    <property type="match status" value="1"/>
</dbReference>
<evidence type="ECO:0000313" key="3">
    <source>
        <dbReference type="Proteomes" id="UP000199564"/>
    </source>
</evidence>
<gene>
    <name evidence="2" type="ORF">SAMN04488519_103258</name>
</gene>
<accession>A0A1I5E3C9</accession>
<reference evidence="3" key="1">
    <citation type="submission" date="2016-10" db="EMBL/GenBank/DDBJ databases">
        <authorList>
            <person name="Varghese N."/>
            <person name="Submissions S."/>
        </authorList>
    </citation>
    <scope>NUCLEOTIDE SEQUENCE [LARGE SCALE GENOMIC DNA]</scope>
    <source>
        <strain evidence="3">DSM 15282</strain>
    </source>
</reference>
<dbReference type="AlphaFoldDB" id="A0A1I5E3C9"/>
<evidence type="ECO:0000313" key="2">
    <source>
        <dbReference type="EMBL" id="SFO05661.1"/>
    </source>
</evidence>
<dbReference type="RefSeq" id="WP_091651655.1">
    <property type="nucleotide sequence ID" value="NZ_FOVW01000003.1"/>
</dbReference>
<keyword evidence="1" id="KW-0812">Transmembrane</keyword>
<dbReference type="EMBL" id="FOVW01000003">
    <property type="protein sequence ID" value="SFO05661.1"/>
    <property type="molecule type" value="Genomic_DNA"/>
</dbReference>
<dbReference type="STRING" id="226506.SAMN04488519_103258"/>
<protein>
    <submittedName>
        <fullName evidence="2">Uncharacterized protein</fullName>
    </submittedName>
</protein>
<name>A0A1I5E3C9_9BACT</name>
<organism evidence="2 3">
    <name type="scientific">Algoriphagus ornithinivorans</name>
    <dbReference type="NCBI Taxonomy" id="226506"/>
    <lineage>
        <taxon>Bacteria</taxon>
        <taxon>Pseudomonadati</taxon>
        <taxon>Bacteroidota</taxon>
        <taxon>Cytophagia</taxon>
        <taxon>Cytophagales</taxon>
        <taxon>Cyclobacteriaceae</taxon>
        <taxon>Algoriphagus</taxon>
    </lineage>
</organism>
<evidence type="ECO:0000256" key="1">
    <source>
        <dbReference type="SAM" id="Phobius"/>
    </source>
</evidence>
<sequence length="241" mass="28005">MINFFRKIRQNLLSEGKTGKYLKYAIGEIVLVVIGILIALQINNWNQQRILEKQSQQVLLNLREEIKENKTELESAIEFLKQRVDRRIEYLNSSDQNISDSEKIKKISTMVFFYLERIELPIIENELGPNKKIFQWSELTKSMQNLSESIGYYNKGIEYLENDVHSNILPYLVDQGVMTDIMVSNGILNSKDYLNVDVYNSENFRNVIASSTVMTSALLEGANKVIKNYNELLLIINQRIE</sequence>
<feature type="transmembrane region" description="Helical" evidence="1">
    <location>
        <begin position="21"/>
        <end position="42"/>
    </location>
</feature>
<dbReference type="Proteomes" id="UP000199564">
    <property type="component" value="Unassembled WGS sequence"/>
</dbReference>
<dbReference type="InterPro" id="IPR045749">
    <property type="entry name" value="DUF6090"/>
</dbReference>